<dbReference type="InterPro" id="IPR002572">
    <property type="entry name" value="DUF22"/>
</dbReference>
<feature type="domain" description="DUF22" evidence="1">
    <location>
        <begin position="13"/>
        <end position="106"/>
    </location>
</feature>
<dbReference type="EMBL" id="JAGGMV010000002">
    <property type="protein sequence ID" value="MBP2201473.1"/>
    <property type="molecule type" value="Genomic_DNA"/>
</dbReference>
<evidence type="ECO:0000259" key="1">
    <source>
        <dbReference type="Pfam" id="PF01629"/>
    </source>
</evidence>
<dbReference type="AlphaFoldDB" id="A0A8J7UTB1"/>
<accession>A0A8J7UTB1</accession>
<organism evidence="2 3">
    <name type="scientific">Methanococcus voltae</name>
    <dbReference type="NCBI Taxonomy" id="2188"/>
    <lineage>
        <taxon>Archaea</taxon>
        <taxon>Methanobacteriati</taxon>
        <taxon>Methanobacteriota</taxon>
        <taxon>Methanomada group</taxon>
        <taxon>Methanococci</taxon>
        <taxon>Methanococcales</taxon>
        <taxon>Methanococcaceae</taxon>
        <taxon>Methanococcus</taxon>
    </lineage>
</organism>
<comment type="caution">
    <text evidence="2">The sequence shown here is derived from an EMBL/GenBank/DDBJ whole genome shotgun (WGS) entry which is preliminary data.</text>
</comment>
<proteinExistence type="predicted"/>
<reference evidence="2" key="1">
    <citation type="submission" date="2021-03" db="EMBL/GenBank/DDBJ databases">
        <title>Genomic Encyclopedia of Type Strains, Phase IV (KMG-V): Genome sequencing to study the core and pangenomes of soil and plant-associated prokaryotes.</title>
        <authorList>
            <person name="Whitman W."/>
        </authorList>
    </citation>
    <scope>NUCLEOTIDE SEQUENCE</scope>
    <source>
        <strain evidence="2">C4</strain>
    </source>
</reference>
<evidence type="ECO:0000313" key="3">
    <source>
        <dbReference type="Proteomes" id="UP000740329"/>
    </source>
</evidence>
<sequence length="125" mass="13790">MFRIIGKIKKIEGELSEKNIKDANLHFELMGDKVLLISEEDIAVKKGDITEIKVEKIALKPKSVVLKSAYKLNKNGSVISAGEEIPVPFESERDIDRVTFLATANGEIKKGDLLGGLVLLKAEQE</sequence>
<dbReference type="RefSeq" id="WP_209590957.1">
    <property type="nucleotide sequence ID" value="NZ_JAGGMV010000002.1"/>
</dbReference>
<dbReference type="Pfam" id="PF01629">
    <property type="entry name" value="DUF22"/>
    <property type="match status" value="1"/>
</dbReference>
<evidence type="ECO:0000313" key="2">
    <source>
        <dbReference type="EMBL" id="MBP2201473.1"/>
    </source>
</evidence>
<dbReference type="Proteomes" id="UP000740329">
    <property type="component" value="Unassembled WGS sequence"/>
</dbReference>
<name>A0A8J7UTB1_METVO</name>
<gene>
    <name evidence="2" type="ORF">J3E07_000885</name>
</gene>
<protein>
    <recommendedName>
        <fullName evidence="1">DUF22 domain-containing protein</fullName>
    </recommendedName>
</protein>